<dbReference type="SMART" id="SM00174">
    <property type="entry name" value="RHO"/>
    <property type="match status" value="1"/>
</dbReference>
<dbReference type="PROSITE" id="PS51421">
    <property type="entry name" value="RAS"/>
    <property type="match status" value="1"/>
</dbReference>
<sequence>MGAPTVALFDYPNSTDRALKDAIRTKEIRISVVGDKACGKSSLAHRWLYGVYENQSLCEEMEDIHNKKLNYDLFSQNATAAGYNAALDRRRKRVTSVLDTALSGTSEEEEDELVAQVLDMTGVDLKNFSSLRKLQLEQSDGFILCYDCTKEESFNSIEEFYNDITEVKGDGFPVIICCCKSDEVYRHVDKSQEIELCDILGMEPKDSFFETSAKENVGVEEAFYTLLKKVSAKVTKSQARTADKLHHSASIPANLATKVGGQEIDIILTPSKIFAASVEQLQTETVEKENIEIFPLSPMLTNSSPTWSPNLAKSVLTSETTLSTEQTHFDLAQLKMPPNTDKDIIRKSHSQGRIRSILRGSKQRQCIAFLNIFSKKDRPRGV</sequence>
<protein>
    <submittedName>
        <fullName evidence="3">HGL161Wp</fullName>
    </submittedName>
</protein>
<dbReference type="GeneID" id="28725521"/>
<proteinExistence type="predicted"/>
<dbReference type="SMART" id="SM00175">
    <property type="entry name" value="RAB"/>
    <property type="match status" value="1"/>
</dbReference>
<dbReference type="GO" id="GO:0007165">
    <property type="term" value="P:signal transduction"/>
    <property type="evidence" value="ECO:0007669"/>
    <property type="project" value="InterPro"/>
</dbReference>
<dbReference type="PANTHER" id="PTHR24070">
    <property type="entry name" value="RAS, DI-RAS, AND RHEB FAMILY MEMBERS OF SMALL GTPASE SUPERFAMILY"/>
    <property type="match status" value="1"/>
</dbReference>
<dbReference type="SMART" id="SM00173">
    <property type="entry name" value="RAS"/>
    <property type="match status" value="1"/>
</dbReference>
<dbReference type="InterPro" id="IPR020849">
    <property type="entry name" value="Small_GTPase_Ras-type"/>
</dbReference>
<evidence type="ECO:0000313" key="3">
    <source>
        <dbReference type="EMBL" id="AMD22179.1"/>
    </source>
</evidence>
<keyword evidence="1" id="KW-0547">Nucleotide-binding</keyword>
<dbReference type="Pfam" id="PF00071">
    <property type="entry name" value="Ras"/>
    <property type="match status" value="1"/>
</dbReference>
<keyword evidence="2" id="KW-0342">GTP-binding</keyword>
<evidence type="ECO:0000313" key="4">
    <source>
        <dbReference type="Proteomes" id="UP000243052"/>
    </source>
</evidence>
<dbReference type="GO" id="GO:0003924">
    <property type="term" value="F:GTPase activity"/>
    <property type="evidence" value="ECO:0007669"/>
    <property type="project" value="InterPro"/>
</dbReference>
<dbReference type="STRING" id="45286.A0A0X8HVH5"/>
<evidence type="ECO:0000256" key="2">
    <source>
        <dbReference type="ARBA" id="ARBA00023134"/>
    </source>
</evidence>
<accession>A0A0X8HVH5</accession>
<dbReference type="EMBL" id="CP014247">
    <property type="protein sequence ID" value="AMD22179.1"/>
    <property type="molecule type" value="Genomic_DNA"/>
</dbReference>
<name>A0A0X8HVH5_9SACH</name>
<dbReference type="Gene3D" id="3.40.50.300">
    <property type="entry name" value="P-loop containing nucleotide triphosphate hydrolases"/>
    <property type="match status" value="1"/>
</dbReference>
<organism evidence="3 4">
    <name type="scientific">Eremothecium sinecaudum</name>
    <dbReference type="NCBI Taxonomy" id="45286"/>
    <lineage>
        <taxon>Eukaryota</taxon>
        <taxon>Fungi</taxon>
        <taxon>Dikarya</taxon>
        <taxon>Ascomycota</taxon>
        <taxon>Saccharomycotina</taxon>
        <taxon>Saccharomycetes</taxon>
        <taxon>Saccharomycetales</taxon>
        <taxon>Saccharomycetaceae</taxon>
        <taxon>Eremothecium</taxon>
    </lineage>
</organism>
<dbReference type="GO" id="GO:0005525">
    <property type="term" value="F:GTP binding"/>
    <property type="evidence" value="ECO:0007669"/>
    <property type="project" value="UniProtKB-KW"/>
</dbReference>
<reference evidence="3 4" key="1">
    <citation type="submission" date="2016-01" db="EMBL/GenBank/DDBJ databases">
        <title>Genome sequence of the yeast Holleya sinecauda.</title>
        <authorList>
            <person name="Dietrich F.S."/>
        </authorList>
    </citation>
    <scope>NUCLEOTIDE SEQUENCE [LARGE SCALE GENOMIC DNA]</scope>
    <source>
        <strain evidence="3 4">ATCC 58844</strain>
    </source>
</reference>
<keyword evidence="4" id="KW-1185">Reference proteome</keyword>
<dbReference type="GO" id="GO:0016020">
    <property type="term" value="C:membrane"/>
    <property type="evidence" value="ECO:0007669"/>
    <property type="project" value="InterPro"/>
</dbReference>
<dbReference type="InterPro" id="IPR027417">
    <property type="entry name" value="P-loop_NTPase"/>
</dbReference>
<gene>
    <name evidence="3" type="ORF">AW171_hschr74202</name>
</gene>
<dbReference type="PROSITE" id="PS51419">
    <property type="entry name" value="RAB"/>
    <property type="match status" value="1"/>
</dbReference>
<evidence type="ECO:0000256" key="1">
    <source>
        <dbReference type="ARBA" id="ARBA00022741"/>
    </source>
</evidence>
<dbReference type="AlphaFoldDB" id="A0A0X8HVH5"/>
<dbReference type="PRINTS" id="PR00449">
    <property type="entry name" value="RASTRNSFRMNG"/>
</dbReference>
<dbReference type="RefSeq" id="XP_017989175.1">
    <property type="nucleotide sequence ID" value="XM_018133662.1"/>
</dbReference>
<dbReference type="OrthoDB" id="25896at2759"/>
<dbReference type="Proteomes" id="UP000243052">
    <property type="component" value="Chromosome vii"/>
</dbReference>
<dbReference type="SUPFAM" id="SSF52540">
    <property type="entry name" value="P-loop containing nucleoside triphosphate hydrolases"/>
    <property type="match status" value="1"/>
</dbReference>
<dbReference type="InterPro" id="IPR001806">
    <property type="entry name" value="Small_GTPase"/>
</dbReference>